<dbReference type="AlphaFoldDB" id="A0A2U1CE23"/>
<proteinExistence type="predicted"/>
<organism evidence="2 3">
    <name type="scientific">Intestinimonas butyriciproducens</name>
    <dbReference type="NCBI Taxonomy" id="1297617"/>
    <lineage>
        <taxon>Bacteria</taxon>
        <taxon>Bacillati</taxon>
        <taxon>Bacillota</taxon>
        <taxon>Clostridia</taxon>
        <taxon>Eubacteriales</taxon>
        <taxon>Intestinimonas</taxon>
    </lineage>
</organism>
<evidence type="ECO:0000313" key="3">
    <source>
        <dbReference type="Proteomes" id="UP000245778"/>
    </source>
</evidence>
<accession>A0A2U1CE23</accession>
<sequence length="80" mass="9560">MTDQEILQAMSKMMDEKLTAQRKDIMHDVVVLMDAEFKPKFNLLAEEMQNINERLDRMEKKIDRIEDKVAEHEIKLKIVE</sequence>
<reference evidence="2 3" key="1">
    <citation type="submission" date="2018-04" db="EMBL/GenBank/DDBJ databases">
        <title>Genomic Encyclopedia of Type Strains, Phase IV (KMG-IV): sequencing the most valuable type-strain genomes for metagenomic binning, comparative biology and taxonomic classification.</title>
        <authorList>
            <person name="Goeker M."/>
        </authorList>
    </citation>
    <scope>NUCLEOTIDE SEQUENCE [LARGE SCALE GENOMIC DNA]</scope>
    <source>
        <strain evidence="2 3">DSM 26588</strain>
    </source>
</reference>
<dbReference type="RefSeq" id="WP_116721669.1">
    <property type="nucleotide sequence ID" value="NZ_CP011524.1"/>
</dbReference>
<dbReference type="Proteomes" id="UP000245778">
    <property type="component" value="Unassembled WGS sequence"/>
</dbReference>
<comment type="caution">
    <text evidence="2">The sequence shown here is derived from an EMBL/GenBank/DDBJ whole genome shotgun (WGS) entry which is preliminary data.</text>
</comment>
<evidence type="ECO:0000256" key="1">
    <source>
        <dbReference type="SAM" id="Coils"/>
    </source>
</evidence>
<dbReference type="OrthoDB" id="1847872at2"/>
<feature type="coiled-coil region" evidence="1">
    <location>
        <begin position="41"/>
        <end position="75"/>
    </location>
</feature>
<name>A0A2U1CE23_9FIRM</name>
<evidence type="ECO:0000313" key="2">
    <source>
        <dbReference type="EMBL" id="PVY59145.1"/>
    </source>
</evidence>
<dbReference type="GeneID" id="93229259"/>
<dbReference type="EMBL" id="QEKK01000002">
    <property type="protein sequence ID" value="PVY59145.1"/>
    <property type="molecule type" value="Genomic_DNA"/>
</dbReference>
<gene>
    <name evidence="2" type="ORF">C7373_102127</name>
</gene>
<protein>
    <submittedName>
        <fullName evidence="2">Uncharacterized protein</fullName>
    </submittedName>
</protein>
<keyword evidence="1" id="KW-0175">Coiled coil</keyword>